<dbReference type="AlphaFoldDB" id="A0A0N0BRU5"/>
<comment type="caution">
    <text evidence="1">The sequence shown here is derived from an EMBL/GenBank/DDBJ whole genome shotgun (WGS) entry which is preliminary data.</text>
</comment>
<name>A0A0N0BRU5_9EURY</name>
<reference evidence="1 2" key="1">
    <citation type="submission" date="2015-08" db="EMBL/GenBank/DDBJ databases">
        <title>Genomes of Isolates from Cabo Rojo, PR.</title>
        <authorList>
            <person name="Sanchez-Nieves R.L."/>
            <person name="Montalvo-Rodriguez R."/>
        </authorList>
    </citation>
    <scope>NUCLEOTIDE SEQUENCE [LARGE SCALE GENOMIC DNA]</scope>
    <source>
        <strain evidence="1 2">5</strain>
    </source>
</reference>
<evidence type="ECO:0000313" key="1">
    <source>
        <dbReference type="EMBL" id="KOX97344.1"/>
    </source>
</evidence>
<sequence>MSKLWATCDTIWCRLDHIELGHLFDCLIECRFQIRIDGLVSIGVAVVVCCDKSFKLLTAHRFIKQTHRLKNLPSALFSDNFEQFERTRRTC</sequence>
<keyword evidence="2" id="KW-1185">Reference proteome</keyword>
<dbReference type="EMBL" id="LIST01000001">
    <property type="protein sequence ID" value="KOX97344.1"/>
    <property type="molecule type" value="Genomic_DNA"/>
</dbReference>
<proteinExistence type="predicted"/>
<evidence type="ECO:0000313" key="2">
    <source>
        <dbReference type="Proteomes" id="UP000037747"/>
    </source>
</evidence>
<protein>
    <submittedName>
        <fullName evidence="1">Uncharacterized protein</fullName>
    </submittedName>
</protein>
<gene>
    <name evidence="1" type="ORF">AMR74_00035</name>
</gene>
<organism evidence="1 2">
    <name type="scientific">Halorubrum tropicale</name>
    <dbReference type="NCBI Taxonomy" id="1765655"/>
    <lineage>
        <taxon>Archaea</taxon>
        <taxon>Methanobacteriati</taxon>
        <taxon>Methanobacteriota</taxon>
        <taxon>Stenosarchaea group</taxon>
        <taxon>Halobacteria</taxon>
        <taxon>Halobacteriales</taxon>
        <taxon>Haloferacaceae</taxon>
        <taxon>Halorubrum</taxon>
    </lineage>
</organism>
<dbReference type="Proteomes" id="UP000037747">
    <property type="component" value="Unassembled WGS sequence"/>
</dbReference>
<accession>A0A0N0BRU5</accession>